<dbReference type="InterPro" id="IPR003594">
    <property type="entry name" value="HATPase_dom"/>
</dbReference>
<dbReference type="Gene3D" id="3.30.565.10">
    <property type="entry name" value="Histidine kinase-like ATPase, C-terminal domain"/>
    <property type="match status" value="1"/>
</dbReference>
<dbReference type="CDD" id="cd16936">
    <property type="entry name" value="HATPase_RsbW-like"/>
    <property type="match status" value="1"/>
</dbReference>
<dbReference type="PANTHER" id="PTHR35526">
    <property type="entry name" value="ANTI-SIGMA-F FACTOR RSBW-RELATED"/>
    <property type="match status" value="1"/>
</dbReference>
<dbReference type="EMBL" id="FZOF01000002">
    <property type="protein sequence ID" value="SNS02762.1"/>
    <property type="molecule type" value="Genomic_DNA"/>
</dbReference>
<keyword evidence="3" id="KW-0808">Transferase</keyword>
<dbReference type="PANTHER" id="PTHR35526:SF3">
    <property type="entry name" value="ANTI-SIGMA-F FACTOR RSBW"/>
    <property type="match status" value="1"/>
</dbReference>
<dbReference type="InterPro" id="IPR050267">
    <property type="entry name" value="Anti-sigma-factor_SerPK"/>
</dbReference>
<organism evidence="3 4">
    <name type="scientific">Actinacidiphila glaucinigra</name>
    <dbReference type="NCBI Taxonomy" id="235986"/>
    <lineage>
        <taxon>Bacteria</taxon>
        <taxon>Bacillati</taxon>
        <taxon>Actinomycetota</taxon>
        <taxon>Actinomycetes</taxon>
        <taxon>Kitasatosporales</taxon>
        <taxon>Streptomycetaceae</taxon>
        <taxon>Actinacidiphila</taxon>
    </lineage>
</organism>
<dbReference type="Pfam" id="PF13581">
    <property type="entry name" value="HATPase_c_2"/>
    <property type="match status" value="1"/>
</dbReference>
<protein>
    <submittedName>
        <fullName evidence="3">Histidine kinase-like ATPase domain-containing protein</fullName>
    </submittedName>
</protein>
<dbReference type="GO" id="GO:0004674">
    <property type="term" value="F:protein serine/threonine kinase activity"/>
    <property type="evidence" value="ECO:0007669"/>
    <property type="project" value="UniProtKB-KW"/>
</dbReference>
<dbReference type="Proteomes" id="UP000198280">
    <property type="component" value="Unassembled WGS sequence"/>
</dbReference>
<keyword evidence="1" id="KW-0723">Serine/threonine-protein kinase</keyword>
<evidence type="ECO:0000256" key="1">
    <source>
        <dbReference type="ARBA" id="ARBA00022527"/>
    </source>
</evidence>
<feature type="domain" description="Histidine kinase/HSP90-like ATPase" evidence="2">
    <location>
        <begin position="14"/>
        <end position="128"/>
    </location>
</feature>
<accession>A0A239B5A5</accession>
<evidence type="ECO:0000259" key="2">
    <source>
        <dbReference type="Pfam" id="PF13581"/>
    </source>
</evidence>
<keyword evidence="3" id="KW-0418">Kinase</keyword>
<dbReference type="InterPro" id="IPR036890">
    <property type="entry name" value="HATPase_C_sf"/>
</dbReference>
<dbReference type="AlphaFoldDB" id="A0A239B5A5"/>
<proteinExistence type="predicted"/>
<keyword evidence="4" id="KW-1185">Reference proteome</keyword>
<evidence type="ECO:0000313" key="4">
    <source>
        <dbReference type="Proteomes" id="UP000198280"/>
    </source>
</evidence>
<evidence type="ECO:0000313" key="3">
    <source>
        <dbReference type="EMBL" id="SNS02762.1"/>
    </source>
</evidence>
<sequence length="130" mass="13885">MTQESPPAAAMRVVAEPARIAEVRRAVSEQLRAWGREDLAPAAVLCVTEILANVHRHAGSPECELTLDDLAAEGVRAAVSDRSPVLPVPAPGPADWAAERGRGLHLIAAAAHRWGVRPTPDGKQVWVVLR</sequence>
<gene>
    <name evidence="3" type="ORF">SAMN05216252_102374</name>
</gene>
<name>A0A239B5A5_9ACTN</name>
<reference evidence="3 4" key="1">
    <citation type="submission" date="2017-06" db="EMBL/GenBank/DDBJ databases">
        <authorList>
            <person name="Kim H.J."/>
            <person name="Triplett B.A."/>
        </authorList>
    </citation>
    <scope>NUCLEOTIDE SEQUENCE [LARGE SCALE GENOMIC DNA]</scope>
    <source>
        <strain evidence="3 4">CGMCC 4.1858</strain>
    </source>
</reference>
<dbReference type="RefSeq" id="WP_245938678.1">
    <property type="nucleotide sequence ID" value="NZ_FZOF01000002.1"/>
</dbReference>